<evidence type="ECO:0000313" key="2">
    <source>
        <dbReference type="EMBL" id="PIU03598.1"/>
    </source>
</evidence>
<comment type="caution">
    <text evidence="2">The sequence shown here is derived from an EMBL/GenBank/DDBJ whole genome shotgun (WGS) entry which is preliminary data.</text>
</comment>
<protein>
    <recommendedName>
        <fullName evidence="1">Transposase IS200-like domain-containing protein</fullName>
    </recommendedName>
</protein>
<dbReference type="AlphaFoldDB" id="A0A2M6XD45"/>
<dbReference type="SUPFAM" id="SSF143422">
    <property type="entry name" value="Transposase IS200-like"/>
    <property type="match status" value="1"/>
</dbReference>
<proteinExistence type="predicted"/>
<dbReference type="InterPro" id="IPR002686">
    <property type="entry name" value="Transposase_17"/>
</dbReference>
<evidence type="ECO:0000259" key="1">
    <source>
        <dbReference type="SMART" id="SM01321"/>
    </source>
</evidence>
<dbReference type="Proteomes" id="UP000228996">
    <property type="component" value="Unassembled WGS sequence"/>
</dbReference>
<reference evidence="3" key="1">
    <citation type="submission" date="2017-09" db="EMBL/GenBank/DDBJ databases">
        <title>Depth-based differentiation of microbial function through sediment-hosted aquifers and enrichment of novel symbionts in the deep terrestrial subsurface.</title>
        <authorList>
            <person name="Probst A.J."/>
            <person name="Ladd B."/>
            <person name="Jarett J.K."/>
            <person name="Geller-Mcgrath D.E."/>
            <person name="Sieber C.M.K."/>
            <person name="Emerson J.B."/>
            <person name="Anantharaman K."/>
            <person name="Thomas B.C."/>
            <person name="Malmstrom R."/>
            <person name="Stieglmeier M."/>
            <person name="Klingl A."/>
            <person name="Woyke T."/>
            <person name="Ryan C.M."/>
            <person name="Banfield J.F."/>
        </authorList>
    </citation>
    <scope>NUCLEOTIDE SEQUENCE [LARGE SCALE GENOMIC DNA]</scope>
</reference>
<gene>
    <name evidence="2" type="ORF">COT44_02260</name>
</gene>
<dbReference type="GO" id="GO:0003677">
    <property type="term" value="F:DNA binding"/>
    <property type="evidence" value="ECO:0007669"/>
    <property type="project" value="InterPro"/>
</dbReference>
<name>A0A2M6XD45_9BACT</name>
<dbReference type="EMBL" id="PEYO01000013">
    <property type="protein sequence ID" value="PIU03598.1"/>
    <property type="molecule type" value="Genomic_DNA"/>
</dbReference>
<dbReference type="SMART" id="SM01321">
    <property type="entry name" value="Y1_Tnp"/>
    <property type="match status" value="1"/>
</dbReference>
<dbReference type="Gene3D" id="3.30.70.1290">
    <property type="entry name" value="Transposase IS200-like"/>
    <property type="match status" value="1"/>
</dbReference>
<organism evidence="2 3">
    <name type="scientific">Candidatus Shapirobacteria bacterium CG08_land_8_20_14_0_20_39_18</name>
    <dbReference type="NCBI Taxonomy" id="1974883"/>
    <lineage>
        <taxon>Bacteria</taxon>
        <taxon>Candidatus Shapironibacteriota</taxon>
    </lineage>
</organism>
<accession>A0A2M6XD45</accession>
<dbReference type="GO" id="GO:0006313">
    <property type="term" value="P:DNA transposition"/>
    <property type="evidence" value="ECO:0007669"/>
    <property type="project" value="InterPro"/>
</dbReference>
<dbReference type="PANTHER" id="PTHR34322">
    <property type="entry name" value="TRANSPOSASE, Y1_TNP DOMAIN-CONTAINING"/>
    <property type="match status" value="1"/>
</dbReference>
<dbReference type="Pfam" id="PF01797">
    <property type="entry name" value="Y1_Tnp"/>
    <property type="match status" value="1"/>
</dbReference>
<sequence length="224" mass="26752">MTTFRKIVFRNNYYYHIYNRSIEKKPIFNNLREYSRAVLALQFYRFSDLPTKLSKFLVLNQDVQLNYLKKFNTNINKLVDILAYGIMPNHFHFILEQKQEGGIARFISNFENSYTKYYNTKEDRVGPIFQGLFKSVYVESDEQLVHLSRYIHLNPVSSSLIKPEELENYPWSSFPEYLNLSKTNICNTQPVLSLFSSVNKYRNFVYDQIAYAKELEKIKHLIME</sequence>
<evidence type="ECO:0000313" key="3">
    <source>
        <dbReference type="Proteomes" id="UP000228996"/>
    </source>
</evidence>
<dbReference type="GO" id="GO:0004803">
    <property type="term" value="F:transposase activity"/>
    <property type="evidence" value="ECO:0007669"/>
    <property type="project" value="InterPro"/>
</dbReference>
<dbReference type="PANTHER" id="PTHR34322:SF2">
    <property type="entry name" value="TRANSPOSASE IS200-LIKE DOMAIN-CONTAINING PROTEIN"/>
    <property type="match status" value="1"/>
</dbReference>
<dbReference type="InterPro" id="IPR036515">
    <property type="entry name" value="Transposase_17_sf"/>
</dbReference>
<feature type="domain" description="Transposase IS200-like" evidence="1">
    <location>
        <begin position="10"/>
        <end position="154"/>
    </location>
</feature>